<proteinExistence type="predicted"/>
<dbReference type="Proteomes" id="UP000585474">
    <property type="component" value="Unassembled WGS sequence"/>
</dbReference>
<sequence length="148" mass="14945">MSERHEDLSVRAQKIRDSLRAWAYIWVNAVHNHGRFSRFWFLSQNPTGLAFSTKGCTGLGLDCTGRGWVGGSLIAQGLHRGCAGGWLVAAGCAGAAQRLPGGCGAVAQGCTEAAQEAGLVAAGCAGATQEAGGCLVAAQVAVQGCAGG</sequence>
<evidence type="ECO:0000313" key="2">
    <source>
        <dbReference type="Proteomes" id="UP000585474"/>
    </source>
</evidence>
<name>A0A7J0HBJ0_9ERIC</name>
<dbReference type="AlphaFoldDB" id="A0A7J0HBJ0"/>
<comment type="caution">
    <text evidence="1">The sequence shown here is derived from an EMBL/GenBank/DDBJ whole genome shotgun (WGS) entry which is preliminary data.</text>
</comment>
<keyword evidence="2" id="KW-1185">Reference proteome</keyword>
<reference evidence="1 2" key="1">
    <citation type="submission" date="2019-07" db="EMBL/GenBank/DDBJ databases">
        <title>De Novo Assembly of kiwifruit Actinidia rufa.</title>
        <authorList>
            <person name="Sugita-Konishi S."/>
            <person name="Sato K."/>
            <person name="Mori E."/>
            <person name="Abe Y."/>
            <person name="Kisaki G."/>
            <person name="Hamano K."/>
            <person name="Suezawa K."/>
            <person name="Otani M."/>
            <person name="Fukuda T."/>
            <person name="Manabe T."/>
            <person name="Gomi K."/>
            <person name="Tabuchi M."/>
            <person name="Akimitsu K."/>
            <person name="Kataoka I."/>
        </authorList>
    </citation>
    <scope>NUCLEOTIDE SEQUENCE [LARGE SCALE GENOMIC DNA]</scope>
    <source>
        <strain evidence="2">cv. Fuchu</strain>
    </source>
</reference>
<organism evidence="1 2">
    <name type="scientific">Actinidia rufa</name>
    <dbReference type="NCBI Taxonomy" id="165716"/>
    <lineage>
        <taxon>Eukaryota</taxon>
        <taxon>Viridiplantae</taxon>
        <taxon>Streptophyta</taxon>
        <taxon>Embryophyta</taxon>
        <taxon>Tracheophyta</taxon>
        <taxon>Spermatophyta</taxon>
        <taxon>Magnoliopsida</taxon>
        <taxon>eudicotyledons</taxon>
        <taxon>Gunneridae</taxon>
        <taxon>Pentapetalae</taxon>
        <taxon>asterids</taxon>
        <taxon>Ericales</taxon>
        <taxon>Actinidiaceae</taxon>
        <taxon>Actinidia</taxon>
    </lineage>
</organism>
<gene>
    <name evidence="1" type="ORF">Acr_28g0011510</name>
</gene>
<accession>A0A7J0HBJ0</accession>
<protein>
    <submittedName>
        <fullName evidence="1">Uncharacterized protein</fullName>
    </submittedName>
</protein>
<evidence type="ECO:0000313" key="1">
    <source>
        <dbReference type="EMBL" id="GFZ20446.1"/>
    </source>
</evidence>
<dbReference type="EMBL" id="BJWL01000028">
    <property type="protein sequence ID" value="GFZ20446.1"/>
    <property type="molecule type" value="Genomic_DNA"/>
</dbReference>